<dbReference type="EMBL" id="CP094528">
    <property type="protein sequence ID" value="UOE43039.1"/>
    <property type="molecule type" value="Genomic_DNA"/>
</dbReference>
<dbReference type="PROSITE" id="PS51462">
    <property type="entry name" value="NUDIX"/>
    <property type="match status" value="1"/>
</dbReference>
<gene>
    <name evidence="4" type="ORF">MTO99_12670</name>
</gene>
<accession>A0ABY4BV31</accession>
<sequence>MTDEPAQAYSDAYAAAHGRFAVIPAAYVLLFDPQGRVLLQHRVDTGYYDDWWGASAAGHVEAGEPVTLGAVREASEELGVTIASDALAPLTTMHRRGRDDRPTEQRVDFFFGCRDWQGVPELRESTADELRWFALDALPARVVHHERHVLDLIAAGSLPSITVYGFDRTES</sequence>
<evidence type="ECO:0000259" key="3">
    <source>
        <dbReference type="PROSITE" id="PS51462"/>
    </source>
</evidence>
<dbReference type="PANTHER" id="PTHR43046">
    <property type="entry name" value="GDP-MANNOSE MANNOSYL HYDROLASE"/>
    <property type="match status" value="1"/>
</dbReference>
<dbReference type="Gene3D" id="3.90.79.10">
    <property type="entry name" value="Nucleoside Triphosphate Pyrophosphohydrolase"/>
    <property type="match status" value="1"/>
</dbReference>
<reference evidence="4 5" key="1">
    <citation type="submission" date="2022-03" db="EMBL/GenBank/DDBJ databases">
        <title>Mucilaginibacter sp. isolated from the gut of Protaetia brevitarsis seulensis larvae.</title>
        <authorList>
            <person name="Won M."/>
            <person name="Kim S.-J."/>
            <person name="Kwon S.-W."/>
        </authorList>
    </citation>
    <scope>NUCLEOTIDE SEQUENCE [LARGE SCALE GENOMIC DNA]</scope>
    <source>
        <strain evidence="4 5">CFWR-12</strain>
    </source>
</reference>
<proteinExistence type="predicted"/>
<evidence type="ECO:0000256" key="1">
    <source>
        <dbReference type="ARBA" id="ARBA00001946"/>
    </source>
</evidence>
<organism evidence="4 5">
    <name type="scientific">Agromyces larvae</name>
    <dbReference type="NCBI Taxonomy" id="2929802"/>
    <lineage>
        <taxon>Bacteria</taxon>
        <taxon>Bacillati</taxon>
        <taxon>Actinomycetota</taxon>
        <taxon>Actinomycetes</taxon>
        <taxon>Micrococcales</taxon>
        <taxon>Microbacteriaceae</taxon>
        <taxon>Agromyces</taxon>
    </lineage>
</organism>
<dbReference type="InterPro" id="IPR015797">
    <property type="entry name" value="NUDIX_hydrolase-like_dom_sf"/>
</dbReference>
<evidence type="ECO:0000313" key="4">
    <source>
        <dbReference type="EMBL" id="UOE43039.1"/>
    </source>
</evidence>
<protein>
    <submittedName>
        <fullName evidence="4">NUDIX domain-containing protein</fullName>
    </submittedName>
</protein>
<dbReference type="Pfam" id="PF00293">
    <property type="entry name" value="NUDIX"/>
    <property type="match status" value="1"/>
</dbReference>
<name>A0ABY4BV31_9MICO</name>
<dbReference type="SUPFAM" id="SSF55811">
    <property type="entry name" value="Nudix"/>
    <property type="match status" value="1"/>
</dbReference>
<dbReference type="PROSITE" id="PS00893">
    <property type="entry name" value="NUDIX_BOX"/>
    <property type="match status" value="1"/>
</dbReference>
<dbReference type="Proteomes" id="UP000832097">
    <property type="component" value="Chromosome"/>
</dbReference>
<keyword evidence="2" id="KW-0378">Hydrolase</keyword>
<evidence type="ECO:0000256" key="2">
    <source>
        <dbReference type="ARBA" id="ARBA00022801"/>
    </source>
</evidence>
<evidence type="ECO:0000313" key="5">
    <source>
        <dbReference type="Proteomes" id="UP000832097"/>
    </source>
</evidence>
<dbReference type="InterPro" id="IPR020084">
    <property type="entry name" value="NUDIX_hydrolase_CS"/>
</dbReference>
<comment type="cofactor">
    <cofactor evidence="1">
        <name>Mg(2+)</name>
        <dbReference type="ChEBI" id="CHEBI:18420"/>
    </cofactor>
</comment>
<dbReference type="PANTHER" id="PTHR43046:SF16">
    <property type="entry name" value="ADP-RIBOSE PYROPHOSPHATASE YJHB-RELATED"/>
    <property type="match status" value="1"/>
</dbReference>
<dbReference type="InterPro" id="IPR000086">
    <property type="entry name" value="NUDIX_hydrolase_dom"/>
</dbReference>
<feature type="domain" description="Nudix hydrolase" evidence="3">
    <location>
        <begin position="21"/>
        <end position="155"/>
    </location>
</feature>
<dbReference type="RefSeq" id="WP_243554007.1">
    <property type="nucleotide sequence ID" value="NZ_CP094528.1"/>
</dbReference>
<keyword evidence="5" id="KW-1185">Reference proteome</keyword>